<dbReference type="GO" id="GO:1901135">
    <property type="term" value="P:carbohydrate derivative metabolic process"/>
    <property type="evidence" value="ECO:0007669"/>
    <property type="project" value="InterPro"/>
</dbReference>
<sequence length="284" mass="31227">MPPLVKIRSERDQMSAIERRIADFILDNAHLLRDYSSQQLANALGISQSSVVKFSQKLGFKGYPDLKYSVGAAVALAGNGNGGVTEWPPEAAPSGYQHLADTLRRAKTAAEEETRVANPQEEVEAVIALIDAAPKVFVYGLGDDGLYAREFAMRLALLGILTVQHADPILMTANLSAARPGDVLLVFSEFGKLPQLWQLSRQFQETGGKVVSITRHTANPLRAHADASLAICAHDPQPPVAQLLYRCSLQYLLDFVFVLLCHANPDRQRQLAQNQERIQQMIDT</sequence>
<dbReference type="Pfam" id="PF01380">
    <property type="entry name" value="SIS"/>
    <property type="match status" value="1"/>
</dbReference>
<evidence type="ECO:0000259" key="5">
    <source>
        <dbReference type="PROSITE" id="PS51464"/>
    </source>
</evidence>
<evidence type="ECO:0000313" key="6">
    <source>
        <dbReference type="EMBL" id="KRG88409.1"/>
    </source>
</evidence>
<evidence type="ECO:0000313" key="7">
    <source>
        <dbReference type="Proteomes" id="UP000050940"/>
    </source>
</evidence>
<keyword evidence="1" id="KW-0805">Transcription regulation</keyword>
<dbReference type="PANTHER" id="PTHR30514">
    <property type="entry name" value="GLUCOKINASE"/>
    <property type="match status" value="1"/>
</dbReference>
<dbReference type="PANTHER" id="PTHR30514:SF17">
    <property type="entry name" value="HTH-TYPE TRANSCRIPTIONAL REGULATOR MURR"/>
    <property type="match status" value="1"/>
</dbReference>
<dbReference type="Gene3D" id="1.10.10.10">
    <property type="entry name" value="Winged helix-like DNA-binding domain superfamily/Winged helix DNA-binding domain"/>
    <property type="match status" value="1"/>
</dbReference>
<organism evidence="6 7">
    <name type="scientific">Stenotrophomonas daejeonensis</name>
    <dbReference type="NCBI Taxonomy" id="659018"/>
    <lineage>
        <taxon>Bacteria</taxon>
        <taxon>Pseudomonadati</taxon>
        <taxon>Pseudomonadota</taxon>
        <taxon>Gammaproteobacteria</taxon>
        <taxon>Lysobacterales</taxon>
        <taxon>Lysobacteraceae</taxon>
        <taxon>Stenotrophomonas</taxon>
    </lineage>
</organism>
<dbReference type="SUPFAM" id="SSF46689">
    <property type="entry name" value="Homeodomain-like"/>
    <property type="match status" value="1"/>
</dbReference>
<evidence type="ECO:0000256" key="1">
    <source>
        <dbReference type="ARBA" id="ARBA00023015"/>
    </source>
</evidence>
<dbReference type="InterPro" id="IPR036388">
    <property type="entry name" value="WH-like_DNA-bd_sf"/>
</dbReference>
<keyword evidence="3" id="KW-0804">Transcription</keyword>
<keyword evidence="2" id="KW-0238">DNA-binding</keyword>
<dbReference type="RefSeq" id="WP_057639201.1">
    <property type="nucleotide sequence ID" value="NZ_LDJP01000001.1"/>
</dbReference>
<dbReference type="PROSITE" id="PS51464">
    <property type="entry name" value="SIS"/>
    <property type="match status" value="1"/>
</dbReference>
<dbReference type="Proteomes" id="UP000050940">
    <property type="component" value="Unassembled WGS sequence"/>
</dbReference>
<protein>
    <submittedName>
        <fullName evidence="6">Transcriptional regulator</fullName>
    </submittedName>
</protein>
<evidence type="ECO:0000256" key="3">
    <source>
        <dbReference type="ARBA" id="ARBA00023163"/>
    </source>
</evidence>
<dbReference type="SUPFAM" id="SSF53697">
    <property type="entry name" value="SIS domain"/>
    <property type="match status" value="1"/>
</dbReference>
<dbReference type="OrthoDB" id="3684496at2"/>
<dbReference type="PATRIC" id="fig|659018.3.peg.14"/>
<dbReference type="GO" id="GO:0003700">
    <property type="term" value="F:DNA-binding transcription factor activity"/>
    <property type="evidence" value="ECO:0007669"/>
    <property type="project" value="InterPro"/>
</dbReference>
<dbReference type="InterPro" id="IPR035472">
    <property type="entry name" value="RpiR-like_SIS"/>
</dbReference>
<dbReference type="GO" id="GO:0003677">
    <property type="term" value="F:DNA binding"/>
    <property type="evidence" value="ECO:0007669"/>
    <property type="project" value="UniProtKB-KW"/>
</dbReference>
<feature type="domain" description="HTH rpiR-type" evidence="4">
    <location>
        <begin position="1"/>
        <end position="77"/>
    </location>
</feature>
<dbReference type="STRING" id="659018.ABB34_00070"/>
<dbReference type="PROSITE" id="PS51071">
    <property type="entry name" value="HTH_RPIR"/>
    <property type="match status" value="1"/>
</dbReference>
<reference evidence="6 7" key="1">
    <citation type="submission" date="2015-05" db="EMBL/GenBank/DDBJ databases">
        <title>Genome sequencing and analysis of members of genus Stenotrophomonas.</title>
        <authorList>
            <person name="Patil P.P."/>
            <person name="Midha S."/>
            <person name="Patil P.B."/>
        </authorList>
    </citation>
    <scope>NUCLEOTIDE SEQUENCE [LARGE SCALE GENOMIC DNA]</scope>
    <source>
        <strain evidence="6 7">JCM 16244</strain>
    </source>
</reference>
<keyword evidence="7" id="KW-1185">Reference proteome</keyword>
<dbReference type="InterPro" id="IPR001347">
    <property type="entry name" value="SIS_dom"/>
</dbReference>
<feature type="domain" description="SIS" evidence="5">
    <location>
        <begin position="126"/>
        <end position="268"/>
    </location>
</feature>
<dbReference type="Gene3D" id="3.40.50.10490">
    <property type="entry name" value="Glucose-6-phosphate isomerase like protein, domain 1"/>
    <property type="match status" value="1"/>
</dbReference>
<comment type="caution">
    <text evidence="6">The sequence shown here is derived from an EMBL/GenBank/DDBJ whole genome shotgun (WGS) entry which is preliminary data.</text>
</comment>
<evidence type="ECO:0000256" key="2">
    <source>
        <dbReference type="ARBA" id="ARBA00023125"/>
    </source>
</evidence>
<gene>
    <name evidence="6" type="ORF">ABB34_00070</name>
</gene>
<evidence type="ECO:0000259" key="4">
    <source>
        <dbReference type="PROSITE" id="PS51071"/>
    </source>
</evidence>
<dbReference type="InterPro" id="IPR009057">
    <property type="entry name" value="Homeodomain-like_sf"/>
</dbReference>
<dbReference type="Pfam" id="PF01418">
    <property type="entry name" value="HTH_6"/>
    <property type="match status" value="1"/>
</dbReference>
<name>A0A0R0E269_9GAMM</name>
<dbReference type="AlphaFoldDB" id="A0A0R0E269"/>
<accession>A0A0R0E269</accession>
<dbReference type="InterPro" id="IPR000281">
    <property type="entry name" value="HTH_RpiR"/>
</dbReference>
<dbReference type="CDD" id="cd05013">
    <property type="entry name" value="SIS_RpiR"/>
    <property type="match status" value="1"/>
</dbReference>
<dbReference type="InterPro" id="IPR047640">
    <property type="entry name" value="RpiR-like"/>
</dbReference>
<dbReference type="GO" id="GO:0097367">
    <property type="term" value="F:carbohydrate derivative binding"/>
    <property type="evidence" value="ECO:0007669"/>
    <property type="project" value="InterPro"/>
</dbReference>
<proteinExistence type="predicted"/>
<dbReference type="InterPro" id="IPR046348">
    <property type="entry name" value="SIS_dom_sf"/>
</dbReference>
<dbReference type="EMBL" id="LDJP01000001">
    <property type="protein sequence ID" value="KRG88409.1"/>
    <property type="molecule type" value="Genomic_DNA"/>
</dbReference>